<dbReference type="Pfam" id="PF13545">
    <property type="entry name" value="HTH_Crp_2"/>
    <property type="match status" value="1"/>
</dbReference>
<evidence type="ECO:0000313" key="7">
    <source>
        <dbReference type="Proteomes" id="UP000177445"/>
    </source>
</evidence>
<evidence type="ECO:0000256" key="1">
    <source>
        <dbReference type="ARBA" id="ARBA00023015"/>
    </source>
</evidence>
<evidence type="ECO:0000259" key="4">
    <source>
        <dbReference type="PROSITE" id="PS50042"/>
    </source>
</evidence>
<dbReference type="InterPro" id="IPR012318">
    <property type="entry name" value="HTH_CRP"/>
</dbReference>
<dbReference type="PROSITE" id="PS50042">
    <property type="entry name" value="CNMP_BINDING_3"/>
    <property type="match status" value="1"/>
</dbReference>
<organism evidence="6 7">
    <name type="scientific">Marinobacter salinus</name>
    <dbReference type="NCBI Taxonomy" id="1874317"/>
    <lineage>
        <taxon>Bacteria</taxon>
        <taxon>Pseudomonadati</taxon>
        <taxon>Pseudomonadota</taxon>
        <taxon>Gammaproteobacteria</taxon>
        <taxon>Pseudomonadales</taxon>
        <taxon>Marinobacteraceae</taxon>
        <taxon>Marinobacter</taxon>
    </lineage>
</organism>
<dbReference type="OrthoDB" id="7643467at2"/>
<feature type="domain" description="Cyclic nucleotide-binding" evidence="4">
    <location>
        <begin position="43"/>
        <end position="93"/>
    </location>
</feature>
<feature type="domain" description="HTH crp-type" evidence="5">
    <location>
        <begin position="160"/>
        <end position="231"/>
    </location>
</feature>
<dbReference type="GO" id="GO:0003677">
    <property type="term" value="F:DNA binding"/>
    <property type="evidence" value="ECO:0007669"/>
    <property type="project" value="UniProtKB-KW"/>
</dbReference>
<dbReference type="GO" id="GO:0006355">
    <property type="term" value="P:regulation of DNA-templated transcription"/>
    <property type="evidence" value="ECO:0007669"/>
    <property type="project" value="InterPro"/>
</dbReference>
<evidence type="ECO:0008006" key="8">
    <source>
        <dbReference type="Google" id="ProtNLM"/>
    </source>
</evidence>
<dbReference type="InterPro" id="IPR000595">
    <property type="entry name" value="cNMP-bd_dom"/>
</dbReference>
<evidence type="ECO:0000256" key="2">
    <source>
        <dbReference type="ARBA" id="ARBA00023125"/>
    </source>
</evidence>
<dbReference type="Gene3D" id="2.60.120.10">
    <property type="entry name" value="Jelly Rolls"/>
    <property type="match status" value="1"/>
</dbReference>
<dbReference type="STRING" id="1874317.BKP64_04215"/>
<keyword evidence="1" id="KW-0805">Transcription regulation</keyword>
<gene>
    <name evidence="6" type="ORF">BKP64_04215</name>
</gene>
<keyword evidence="3" id="KW-0804">Transcription</keyword>
<name>A0A1D9GIH6_9GAMM</name>
<reference evidence="6 7" key="1">
    <citation type="submission" date="2016-10" db="EMBL/GenBank/DDBJ databases">
        <title>Marinobacter salinus sp. nov., a moderately halophilic bacterium isolated from a tidal flat environment.</title>
        <authorList>
            <person name="Park S.-J."/>
        </authorList>
    </citation>
    <scope>NUCLEOTIDE SEQUENCE [LARGE SCALE GENOMIC DNA]</scope>
    <source>
        <strain evidence="6 7">Hb8</strain>
    </source>
</reference>
<evidence type="ECO:0000313" key="6">
    <source>
        <dbReference type="EMBL" id="AOY87448.1"/>
    </source>
</evidence>
<keyword evidence="7" id="KW-1185">Reference proteome</keyword>
<dbReference type="AlphaFoldDB" id="A0A1D9GIH6"/>
<dbReference type="RefSeq" id="WP_070966433.1">
    <property type="nucleotide sequence ID" value="NZ_CP017715.1"/>
</dbReference>
<accession>A0A1D9GIH6</accession>
<dbReference type="EMBL" id="CP017715">
    <property type="protein sequence ID" value="AOY87448.1"/>
    <property type="molecule type" value="Genomic_DNA"/>
</dbReference>
<dbReference type="Pfam" id="PF00027">
    <property type="entry name" value="cNMP_binding"/>
    <property type="match status" value="1"/>
</dbReference>
<dbReference type="SUPFAM" id="SSF51206">
    <property type="entry name" value="cAMP-binding domain-like"/>
    <property type="match status" value="1"/>
</dbReference>
<proteinExistence type="predicted"/>
<dbReference type="PROSITE" id="PS51063">
    <property type="entry name" value="HTH_CRP_2"/>
    <property type="match status" value="1"/>
</dbReference>
<dbReference type="KEGG" id="msq:BKP64_04215"/>
<dbReference type="InterPro" id="IPR014710">
    <property type="entry name" value="RmlC-like_jellyroll"/>
</dbReference>
<dbReference type="InterPro" id="IPR018490">
    <property type="entry name" value="cNMP-bd_dom_sf"/>
</dbReference>
<evidence type="ECO:0000256" key="3">
    <source>
        <dbReference type="ARBA" id="ARBA00023163"/>
    </source>
</evidence>
<dbReference type="Proteomes" id="UP000177445">
    <property type="component" value="Chromosome"/>
</dbReference>
<protein>
    <recommendedName>
        <fullName evidence="8">Crp/Fnr family transcriptional regulator</fullName>
    </recommendedName>
</protein>
<dbReference type="SMART" id="SM00419">
    <property type="entry name" value="HTH_CRP"/>
    <property type="match status" value="1"/>
</dbReference>
<dbReference type="CDD" id="cd00038">
    <property type="entry name" value="CAP_ED"/>
    <property type="match status" value="1"/>
</dbReference>
<dbReference type="SUPFAM" id="SSF46785">
    <property type="entry name" value="Winged helix' DNA-binding domain"/>
    <property type="match status" value="1"/>
</dbReference>
<sequence>MPTWKRESDGFNGNIANVAVRNLVRNESSGFSFPDTLKGSKKRRFSSKEIIYRQNDRVDRVFMILSGMVELLSYLPNGRARIVRLHSHNHWLGLEGSVGPFYEHTAIAVDNVEVAYISLEKFFALEWENPHQYCQILKQGYKYLAQADRWIADFSTGGIKSRVARLVAFLAKLEYGESSTRVELLTVHEMADILGVTPESVSRILAEFKRTHTLHRLESHSDGLYEIDSYRLQQDARQ</sequence>
<keyword evidence="2" id="KW-0238">DNA-binding</keyword>
<evidence type="ECO:0000259" key="5">
    <source>
        <dbReference type="PROSITE" id="PS51063"/>
    </source>
</evidence>
<dbReference type="InterPro" id="IPR036390">
    <property type="entry name" value="WH_DNA-bd_sf"/>
</dbReference>